<dbReference type="SUPFAM" id="SSF51735">
    <property type="entry name" value="NAD(P)-binding Rossmann-fold domains"/>
    <property type="match status" value="1"/>
</dbReference>
<organism evidence="4 5">
    <name type="scientific">Geobacter metallireducens (strain ATCC 53774 / DSM 7210 / GS-15)</name>
    <dbReference type="NCBI Taxonomy" id="269799"/>
    <lineage>
        <taxon>Bacteria</taxon>
        <taxon>Pseudomonadati</taxon>
        <taxon>Thermodesulfobacteriota</taxon>
        <taxon>Desulfuromonadia</taxon>
        <taxon>Geobacterales</taxon>
        <taxon>Geobacteraceae</taxon>
        <taxon>Geobacter</taxon>
    </lineage>
</organism>
<dbReference type="STRING" id="269799.Gmet_1335"/>
<keyword evidence="2" id="KW-0472">Membrane</keyword>
<evidence type="ECO:0000256" key="2">
    <source>
        <dbReference type="SAM" id="Phobius"/>
    </source>
</evidence>
<dbReference type="Proteomes" id="UP000007073">
    <property type="component" value="Chromosome"/>
</dbReference>
<comment type="similarity">
    <text evidence="1">Belongs to the NAD(P)-dependent epimerase/dehydratase family.</text>
</comment>
<dbReference type="AlphaFoldDB" id="Q39W04"/>
<dbReference type="EMBL" id="CP000148">
    <property type="protein sequence ID" value="ABB31570.1"/>
    <property type="molecule type" value="Genomic_DNA"/>
</dbReference>
<evidence type="ECO:0000256" key="1">
    <source>
        <dbReference type="ARBA" id="ARBA00007637"/>
    </source>
</evidence>
<dbReference type="RefSeq" id="WP_004513171.1">
    <property type="nucleotide sequence ID" value="NC_007517.1"/>
</dbReference>
<reference evidence="4 5" key="1">
    <citation type="submission" date="2005-10" db="EMBL/GenBank/DDBJ databases">
        <title>Complete sequence of Geobacter metallireducens GS-15.</title>
        <authorList>
            <consortium name="US DOE Joint Genome Institute"/>
            <person name="Copeland A."/>
            <person name="Lucas S."/>
            <person name="Lapidus A."/>
            <person name="Barry K."/>
            <person name="Detter J.C."/>
            <person name="Glavina T."/>
            <person name="Hammon N."/>
            <person name="Israni S."/>
            <person name="Pitluck S."/>
            <person name="Di Bartolo G."/>
            <person name="Chain P."/>
            <person name="Schmutz J."/>
            <person name="Larimer F."/>
            <person name="Land M."/>
            <person name="Kyrpides N."/>
            <person name="Ivanova N."/>
            <person name="Richardson P."/>
        </authorList>
    </citation>
    <scope>NUCLEOTIDE SEQUENCE [LARGE SCALE GENOMIC DNA]</scope>
    <source>
        <strain evidence="5">ATCC 53774 / DSM 7210 / GS-15</strain>
    </source>
</reference>
<dbReference type="InterPro" id="IPR036291">
    <property type="entry name" value="NAD(P)-bd_dom_sf"/>
</dbReference>
<evidence type="ECO:0000313" key="4">
    <source>
        <dbReference type="EMBL" id="ABB31570.1"/>
    </source>
</evidence>
<sequence length="338" mass="36450">MQPNTYFLHNILVTGATGFVGSFLCSRLLAEGMSVRGTFLVTENPDSLVKGTEQALIEPIGPATFWGHALAGAGTVIHLAARVHVMRERAADPLKEFRFVNTEGTAHLAREAAKAGVKRFVFMGTIGVNGDNSGDAPYIESSPPYPHNPYSVSKYEAEQLLRQISSETGMEVVIIRAPLVYGPGNPGNFLSLLKAVNGDYGFKTLNFGLKVLPLPLASINNKRSLIYVGNLVDALVTCATHPAAVGQTYLVSDGEDVSTPELIRRTAAALGVPARLFPFPVPLMKLAGKLIDKSAAVNRLTGSLTVDSSKIRRELGWQPPFTMEEGLQETAKWFEKQG</sequence>
<name>Q39W04_GEOMG</name>
<evidence type="ECO:0000259" key="3">
    <source>
        <dbReference type="Pfam" id="PF01370"/>
    </source>
</evidence>
<reference evidence="4 5" key="2">
    <citation type="journal article" date="2009" name="BMC Microbiol.">
        <title>The genome sequence of Geobacter metallireducens: features of metabolism, physiology and regulation common and dissimilar to Geobacter sulfurreducens.</title>
        <authorList>
            <person name="Aklujkar M."/>
            <person name="Krushkal J."/>
            <person name="DiBartolo G."/>
            <person name="Lapidus A."/>
            <person name="Land M.L."/>
            <person name="Lovley D.R."/>
        </authorList>
    </citation>
    <scope>NUCLEOTIDE SEQUENCE [LARGE SCALE GENOMIC DNA]</scope>
    <source>
        <strain evidence="5">ATCC 53774 / DSM 7210 / GS-15</strain>
    </source>
</reference>
<keyword evidence="2" id="KW-1133">Transmembrane helix</keyword>
<gene>
    <name evidence="4" type="ordered locus">Gmet_1335</name>
</gene>
<keyword evidence="5" id="KW-1185">Reference proteome</keyword>
<protein>
    <submittedName>
        <fullName evidence="4">NAD-dependent nucleoside diphosphate-sugar epimerase/dehydratase</fullName>
    </submittedName>
</protein>
<dbReference type="HOGENOM" id="CLU_007383_6_1_7"/>
<dbReference type="PANTHER" id="PTHR43000">
    <property type="entry name" value="DTDP-D-GLUCOSE 4,6-DEHYDRATASE-RELATED"/>
    <property type="match status" value="1"/>
</dbReference>
<dbReference type="eggNOG" id="COG0451">
    <property type="taxonomic scope" value="Bacteria"/>
</dbReference>
<dbReference type="CDD" id="cd05232">
    <property type="entry name" value="UDP_G4E_4_SDR_e"/>
    <property type="match status" value="1"/>
</dbReference>
<dbReference type="DNASU" id="3738475"/>
<feature type="domain" description="NAD-dependent epimerase/dehydratase" evidence="3">
    <location>
        <begin position="11"/>
        <end position="249"/>
    </location>
</feature>
<dbReference type="KEGG" id="gme:Gmet_1335"/>
<dbReference type="Pfam" id="PF01370">
    <property type="entry name" value="Epimerase"/>
    <property type="match status" value="1"/>
</dbReference>
<accession>Q39W04</accession>
<dbReference type="Gene3D" id="3.40.50.720">
    <property type="entry name" value="NAD(P)-binding Rossmann-like Domain"/>
    <property type="match status" value="1"/>
</dbReference>
<proteinExistence type="inferred from homology"/>
<keyword evidence="2" id="KW-0812">Transmembrane</keyword>
<feature type="transmembrane region" description="Helical" evidence="2">
    <location>
        <begin position="6"/>
        <end position="30"/>
    </location>
</feature>
<dbReference type="InterPro" id="IPR001509">
    <property type="entry name" value="Epimerase_deHydtase"/>
</dbReference>
<evidence type="ECO:0000313" key="5">
    <source>
        <dbReference type="Proteomes" id="UP000007073"/>
    </source>
</evidence>